<accession>R9A858</accession>
<gene>
    <name evidence="1" type="ORF">LEP1GSC195_1422</name>
</gene>
<name>R9A858_9LEPT</name>
<dbReference type="RefSeq" id="WP_015679767.1">
    <property type="nucleotide sequence ID" value="NZ_AOGZ02000004.1"/>
</dbReference>
<proteinExistence type="predicted"/>
<evidence type="ECO:0000313" key="1">
    <source>
        <dbReference type="EMBL" id="EOQ98316.1"/>
    </source>
</evidence>
<keyword evidence="2" id="KW-1185">Reference proteome</keyword>
<dbReference type="EMBL" id="AOGZ02000004">
    <property type="protein sequence ID" value="EOQ98316.1"/>
    <property type="molecule type" value="Genomic_DNA"/>
</dbReference>
<evidence type="ECO:0000313" key="2">
    <source>
        <dbReference type="Proteomes" id="UP000013984"/>
    </source>
</evidence>
<dbReference type="Proteomes" id="UP000013984">
    <property type="component" value="Unassembled WGS sequence"/>
</dbReference>
<protein>
    <submittedName>
        <fullName evidence="1">Uncharacterized protein</fullName>
    </submittedName>
</protein>
<comment type="caution">
    <text evidence="1">The sequence shown here is derived from an EMBL/GenBank/DDBJ whole genome shotgun (WGS) entry which is preliminary data.</text>
</comment>
<organism evidence="1 2">
    <name type="scientific">Leptospira wolbachii serovar Codice str. CDC</name>
    <dbReference type="NCBI Taxonomy" id="1218599"/>
    <lineage>
        <taxon>Bacteria</taxon>
        <taxon>Pseudomonadati</taxon>
        <taxon>Spirochaetota</taxon>
        <taxon>Spirochaetia</taxon>
        <taxon>Leptospirales</taxon>
        <taxon>Leptospiraceae</taxon>
        <taxon>Leptospira</taxon>
    </lineage>
</organism>
<sequence>MKKKIILKLLIVSLSSTNCITKIRSVDDLVKYDQSIKLLKNDRIFKVSINCQYWIKDIKNIEDYSNIINSEKCEEEELKAEVIGENEEFYAAKVLGLKDPLIVFSTKSYVLTRKIEDDYYKEECTGLSTLYEFDQSIINPFAYKDKCFRLNFYIKMIKMPSEKEGFFIIANRVNVYLYFKSPYTKLISPGFTLKSKGTFIKSLSGKEFPEYTVIRTN</sequence>
<dbReference type="STRING" id="1218599.LEP1GSC195_1422"/>
<dbReference type="AlphaFoldDB" id="R9A858"/>
<reference evidence="1" key="1">
    <citation type="submission" date="2013-04" db="EMBL/GenBank/DDBJ databases">
        <authorList>
            <person name="Harkins D.M."/>
            <person name="Durkin A.S."/>
            <person name="Brinkac L.M."/>
            <person name="Haft D.H."/>
            <person name="Selengut J.D."/>
            <person name="Sanka R."/>
            <person name="DePew J."/>
            <person name="Purushe J."/>
            <person name="Galloway R.L."/>
            <person name="Vinetz J.M."/>
            <person name="Sutton G.G."/>
            <person name="Nierman W.C."/>
            <person name="Fouts D.E."/>
        </authorList>
    </citation>
    <scope>NUCLEOTIDE SEQUENCE [LARGE SCALE GENOMIC DNA]</scope>
    <source>
        <strain evidence="1">CDC</strain>
    </source>
</reference>